<keyword evidence="2" id="KW-1185">Reference proteome</keyword>
<dbReference type="Proteomes" id="UP000236497">
    <property type="component" value="Unassembled WGS sequence"/>
</dbReference>
<dbReference type="InterPro" id="IPR036558">
    <property type="entry name" value="YqbG-like_sf"/>
</dbReference>
<dbReference type="CDD" id="cd08053">
    <property type="entry name" value="Yqbg"/>
    <property type="match status" value="1"/>
</dbReference>
<proteinExistence type="predicted"/>
<evidence type="ECO:0000313" key="1">
    <source>
        <dbReference type="EMBL" id="CRZ34931.1"/>
    </source>
</evidence>
<name>A0A0H5SJG2_HERHM</name>
<evidence type="ECO:0000313" key="2">
    <source>
        <dbReference type="Proteomes" id="UP000236497"/>
    </source>
</evidence>
<dbReference type="RefSeq" id="WP_103203034.1">
    <property type="nucleotide sequence ID" value="NZ_CVTD020000017.1"/>
</dbReference>
<dbReference type="InterPro" id="IPR013514">
    <property type="entry name" value="DUF3199_YqbG"/>
</dbReference>
<gene>
    <name evidence="1" type="ORF">HHT355_1731</name>
</gene>
<protein>
    <submittedName>
        <fullName evidence="1">Uncharacterized protein</fullName>
    </submittedName>
</protein>
<accession>A0A0H5SJG2</accession>
<dbReference type="SUPFAM" id="SSF116915">
    <property type="entry name" value="Hypothetical protein YqbG"/>
    <property type="match status" value="1"/>
</dbReference>
<dbReference type="AlphaFoldDB" id="A0A0H5SJG2"/>
<dbReference type="OrthoDB" id="2060071at2"/>
<dbReference type="EMBL" id="CVTD020000017">
    <property type="protein sequence ID" value="CRZ34931.1"/>
    <property type="molecule type" value="Genomic_DNA"/>
</dbReference>
<reference evidence="1 2" key="1">
    <citation type="submission" date="2015-06" db="EMBL/GenBank/DDBJ databases">
        <authorList>
            <person name="Wibberg Daniel"/>
        </authorList>
    </citation>
    <scope>NUCLEOTIDE SEQUENCE [LARGE SCALE GENOMIC DNA]</scope>
    <source>
        <strain evidence="1 2">T3/55T</strain>
    </source>
</reference>
<organism evidence="1 2">
    <name type="scientific">Herbinix hemicellulosilytica</name>
    <dbReference type="NCBI Taxonomy" id="1564487"/>
    <lineage>
        <taxon>Bacteria</taxon>
        <taxon>Bacillati</taxon>
        <taxon>Bacillota</taxon>
        <taxon>Clostridia</taxon>
        <taxon>Lachnospirales</taxon>
        <taxon>Lachnospiraceae</taxon>
        <taxon>Herbinix</taxon>
    </lineage>
</organism>
<dbReference type="Gene3D" id="1.10.3230.10">
    <property type="entry name" value="YqbG-like"/>
    <property type="match status" value="1"/>
</dbReference>
<sequence length="120" mass="13769">MSYATYEYYIKEYLQGRQAVIDAASYPFYAQKATQLIKLHTFNRIKEDNIPDEVKMCCCELAEEMYKHDKGDVGNIASEKVGERSVSFVDKEKAKSVFHGKCVSIIYNWLATTGLLYRGC</sequence>